<reference evidence="13" key="1">
    <citation type="submission" date="2019-12" db="UniProtKB">
        <authorList>
            <consortium name="WormBaseParasite"/>
        </authorList>
    </citation>
    <scope>IDENTIFICATION</scope>
</reference>
<dbReference type="GO" id="GO:0000026">
    <property type="term" value="F:alpha-1,2-mannosyltransferase activity"/>
    <property type="evidence" value="ECO:0007669"/>
    <property type="project" value="TreeGrafter"/>
</dbReference>
<evidence type="ECO:0000256" key="3">
    <source>
        <dbReference type="ARBA" id="ARBA00007063"/>
    </source>
</evidence>
<evidence type="ECO:0000256" key="10">
    <source>
        <dbReference type="RuleBase" id="RU363075"/>
    </source>
</evidence>
<dbReference type="UniPathway" id="UPA00378"/>
<evidence type="ECO:0000256" key="8">
    <source>
        <dbReference type="ARBA" id="ARBA00022989"/>
    </source>
</evidence>
<dbReference type="AlphaFoldDB" id="A0A5S6Q9A6"/>
<dbReference type="EC" id="2.4.1.-" evidence="10"/>
<feature type="region of interest" description="Disordered" evidence="11">
    <location>
        <begin position="49"/>
        <end position="71"/>
    </location>
</feature>
<dbReference type="Pfam" id="PF03901">
    <property type="entry name" value="Glyco_transf_22"/>
    <property type="match status" value="1"/>
</dbReference>
<dbReference type="PANTHER" id="PTHR22760:SF2">
    <property type="entry name" value="ALPHA-1,2-MANNOSYLTRANSFERASE ALG9"/>
    <property type="match status" value="1"/>
</dbReference>
<keyword evidence="4 10" id="KW-0328">Glycosyltransferase</keyword>
<evidence type="ECO:0000256" key="9">
    <source>
        <dbReference type="ARBA" id="ARBA00023136"/>
    </source>
</evidence>
<dbReference type="STRING" id="70415.A0A5S6Q9A6"/>
<protein>
    <recommendedName>
        <fullName evidence="10">Mannosyltransferase</fullName>
        <ecNumber evidence="10">2.4.1.-</ecNumber>
    </recommendedName>
</protein>
<feature type="transmembrane region" description="Helical" evidence="10">
    <location>
        <begin position="428"/>
        <end position="446"/>
    </location>
</feature>
<keyword evidence="8 10" id="KW-1133">Transmembrane helix</keyword>
<dbReference type="PANTHER" id="PTHR22760">
    <property type="entry name" value="GLYCOSYLTRANSFERASE"/>
    <property type="match status" value="1"/>
</dbReference>
<organism evidence="12 13">
    <name type="scientific">Trichuris muris</name>
    <name type="common">Mouse whipworm</name>
    <dbReference type="NCBI Taxonomy" id="70415"/>
    <lineage>
        <taxon>Eukaryota</taxon>
        <taxon>Metazoa</taxon>
        <taxon>Ecdysozoa</taxon>
        <taxon>Nematoda</taxon>
        <taxon>Enoplea</taxon>
        <taxon>Dorylaimia</taxon>
        <taxon>Trichinellida</taxon>
        <taxon>Trichuridae</taxon>
        <taxon>Trichuris</taxon>
    </lineage>
</organism>
<feature type="transmembrane region" description="Helical" evidence="10">
    <location>
        <begin position="233"/>
        <end position="258"/>
    </location>
</feature>
<feature type="transmembrane region" description="Helical" evidence="10">
    <location>
        <begin position="270"/>
        <end position="287"/>
    </location>
</feature>
<evidence type="ECO:0000256" key="6">
    <source>
        <dbReference type="ARBA" id="ARBA00022692"/>
    </source>
</evidence>
<sequence length="613" mass="70223">MPPDAKSSRVKSRSEIRVYCSTSFRSVSSAASPKGQFKDFKMAVKRRITKQPERDMRAEAPCREGGSSKRTDRPFSRRFLVYAASLVFFRMFAALMSPITDCDEVFNYWEPLHFLFHGTGLQTWEYSPTYAIRSYALLLVLKPAFWLCKMFNVAKRTEFYVVRACLALYSAFGDVCLSNMLQCVFSRKLADYVRWMQVFAAGMFISSPALLPSSLSMSLTTYAYASWLVDCNLYAVLCVGLSVLLCWPFAALIGFPIALEMLIRRNGRELMCEAVVFGMLILAYLVPVDSYFYGKITVTPLNIVLYNVFSEYGPELYGVEPFSYYPKNLLLNWNIAFPLALMCTPLMLCRFFLNRSSRPTFSRKAKYMQMAMYLWMFVFFSQKHKEERFLYPMYPMLCVNAATSLYLLSLYGNYLLRKWKPISNAWRGLPSAVLVIFAVISLSRSLHLVSGFSAPFSAYSRLQEMANGQQNATICVGKEWHRFPGSFFLSDVAKLGFLRSEFRGQLPNAFSSDLPIPQSTRLIPTHMNDMNAEEPTRYVPMNQCNYLVDMMVDDASATPLEPNYALMTDKWKNEFTADFLIASKSGSLCRSFYIPFSRSHCRYAKYVLLSKIG</sequence>
<dbReference type="InterPro" id="IPR005599">
    <property type="entry name" value="GPI_mannosylTrfase"/>
</dbReference>
<keyword evidence="6 10" id="KW-0812">Transmembrane</keyword>
<feature type="transmembrane region" description="Helical" evidence="10">
    <location>
        <begin position="394"/>
        <end position="416"/>
    </location>
</feature>
<evidence type="ECO:0000256" key="1">
    <source>
        <dbReference type="ARBA" id="ARBA00004477"/>
    </source>
</evidence>
<evidence type="ECO:0000313" key="12">
    <source>
        <dbReference type="Proteomes" id="UP000046395"/>
    </source>
</evidence>
<dbReference type="Proteomes" id="UP000046395">
    <property type="component" value="Unassembled WGS sequence"/>
</dbReference>
<accession>A0A5S6Q9A6</accession>
<comment type="pathway">
    <text evidence="2">Protein modification; protein glycosylation.</text>
</comment>
<keyword evidence="9 10" id="KW-0472">Membrane</keyword>
<proteinExistence type="inferred from homology"/>
<feature type="compositionally biased region" description="Basic and acidic residues" evidence="11">
    <location>
        <begin position="50"/>
        <end position="71"/>
    </location>
</feature>
<keyword evidence="7 10" id="KW-0256">Endoplasmic reticulum</keyword>
<feature type="transmembrane region" description="Helical" evidence="10">
    <location>
        <begin position="365"/>
        <end position="382"/>
    </location>
</feature>
<feature type="transmembrane region" description="Helical" evidence="10">
    <location>
        <begin position="195"/>
        <end position="213"/>
    </location>
</feature>
<dbReference type="GO" id="GO:0006487">
    <property type="term" value="P:protein N-linked glycosylation"/>
    <property type="evidence" value="ECO:0007669"/>
    <property type="project" value="TreeGrafter"/>
</dbReference>
<dbReference type="GO" id="GO:0005789">
    <property type="term" value="C:endoplasmic reticulum membrane"/>
    <property type="evidence" value="ECO:0007669"/>
    <property type="project" value="UniProtKB-SubCell"/>
</dbReference>
<name>A0A5S6Q9A6_TRIMR</name>
<evidence type="ECO:0000256" key="7">
    <source>
        <dbReference type="ARBA" id="ARBA00022824"/>
    </source>
</evidence>
<evidence type="ECO:0000256" key="11">
    <source>
        <dbReference type="SAM" id="MobiDB-lite"/>
    </source>
</evidence>
<keyword evidence="5" id="KW-0808">Transferase</keyword>
<dbReference type="WBParaSite" id="TMUE_1000003542.1">
    <property type="protein sequence ID" value="TMUE_1000003542.1"/>
    <property type="gene ID" value="WBGene00287823"/>
</dbReference>
<keyword evidence="12" id="KW-1185">Reference proteome</keyword>
<feature type="transmembrane region" description="Helical" evidence="10">
    <location>
        <begin position="79"/>
        <end position="99"/>
    </location>
</feature>
<comment type="similarity">
    <text evidence="3 10">Belongs to the glycosyltransferase 22 family.</text>
</comment>
<evidence type="ECO:0000313" key="13">
    <source>
        <dbReference type="WBParaSite" id="TMUE_1000003542.1"/>
    </source>
</evidence>
<comment type="subcellular location">
    <subcellularLocation>
        <location evidence="1 10">Endoplasmic reticulum membrane</location>
        <topology evidence="1 10">Multi-pass membrane protein</topology>
    </subcellularLocation>
</comment>
<evidence type="ECO:0000256" key="2">
    <source>
        <dbReference type="ARBA" id="ARBA00004922"/>
    </source>
</evidence>
<feature type="transmembrane region" description="Helical" evidence="10">
    <location>
        <begin position="335"/>
        <end position="353"/>
    </location>
</feature>
<evidence type="ECO:0000256" key="4">
    <source>
        <dbReference type="ARBA" id="ARBA00022676"/>
    </source>
</evidence>
<evidence type="ECO:0000256" key="5">
    <source>
        <dbReference type="ARBA" id="ARBA00022679"/>
    </source>
</evidence>